<evidence type="ECO:0000256" key="1">
    <source>
        <dbReference type="ARBA" id="ARBA00010490"/>
    </source>
</evidence>
<proteinExistence type="inferred from homology"/>
<sequence length="118" mass="13237">MTQRVAISDEQAQQMMAKQEQQQQQQAAMDEQRESMLRAFVSAEGRERLKRIEQVKPERARMVEVAIIQAVRGGKLQAPVSDGTVREFLQQVVENGGGEGAGNGPKISVIRKRSDDDW</sequence>
<feature type="compositionally biased region" description="Low complexity" evidence="2">
    <location>
        <begin position="10"/>
        <end position="29"/>
    </location>
</feature>
<protein>
    <recommendedName>
        <fullName evidence="4">Double-stranded DNA-binding domain-containing protein</fullName>
    </recommendedName>
</protein>
<dbReference type="Pfam" id="PF01984">
    <property type="entry name" value="dsDNA_bind"/>
    <property type="match status" value="1"/>
</dbReference>
<feature type="region of interest" description="Disordered" evidence="2">
    <location>
        <begin position="1"/>
        <end position="30"/>
    </location>
</feature>
<dbReference type="Gene3D" id="1.10.8.140">
    <property type="entry name" value="PDCD5-like"/>
    <property type="match status" value="1"/>
</dbReference>
<dbReference type="GO" id="GO:0005829">
    <property type="term" value="C:cytosol"/>
    <property type="evidence" value="ECO:0007669"/>
    <property type="project" value="TreeGrafter"/>
</dbReference>
<accession>A0A7S1LMQ4</accession>
<dbReference type="SUPFAM" id="SSF46950">
    <property type="entry name" value="Double-stranded DNA-binding domain"/>
    <property type="match status" value="1"/>
</dbReference>
<dbReference type="PANTHER" id="PTHR10840">
    <property type="entry name" value="PROGRAMMED CELL DEATH PROTEIN 5"/>
    <property type="match status" value="1"/>
</dbReference>
<dbReference type="PANTHER" id="PTHR10840:SF0">
    <property type="entry name" value="PROGRAMMED CELL DEATH PROTEIN 5"/>
    <property type="match status" value="1"/>
</dbReference>
<dbReference type="InterPro" id="IPR036883">
    <property type="entry name" value="PDCD5-like_sf"/>
</dbReference>
<name>A0A7S1LMQ4_NEODS</name>
<dbReference type="AlphaFoldDB" id="A0A7S1LMQ4"/>
<dbReference type="GO" id="GO:0005634">
    <property type="term" value="C:nucleus"/>
    <property type="evidence" value="ECO:0007669"/>
    <property type="project" value="TreeGrafter"/>
</dbReference>
<evidence type="ECO:0000313" key="3">
    <source>
        <dbReference type="EMBL" id="CAD9108675.1"/>
    </source>
</evidence>
<gene>
    <name evidence="3" type="ORF">NDES1114_LOCUS11048</name>
</gene>
<evidence type="ECO:0000256" key="2">
    <source>
        <dbReference type="SAM" id="MobiDB-lite"/>
    </source>
</evidence>
<comment type="similarity">
    <text evidence="1">Belongs to the PDCD5 family.</text>
</comment>
<dbReference type="EMBL" id="HBGF01016802">
    <property type="protein sequence ID" value="CAD9108675.1"/>
    <property type="molecule type" value="Transcribed_RNA"/>
</dbReference>
<organism evidence="3">
    <name type="scientific">Neobodo designis</name>
    <name type="common">Flagellated protozoan</name>
    <name type="synonym">Bodo designis</name>
    <dbReference type="NCBI Taxonomy" id="312471"/>
    <lineage>
        <taxon>Eukaryota</taxon>
        <taxon>Discoba</taxon>
        <taxon>Euglenozoa</taxon>
        <taxon>Kinetoplastea</taxon>
        <taxon>Metakinetoplastina</taxon>
        <taxon>Neobodonida</taxon>
        <taxon>Neobodo</taxon>
    </lineage>
</organism>
<dbReference type="GO" id="GO:0003677">
    <property type="term" value="F:DNA binding"/>
    <property type="evidence" value="ECO:0007669"/>
    <property type="project" value="InterPro"/>
</dbReference>
<evidence type="ECO:0008006" key="4">
    <source>
        <dbReference type="Google" id="ProtNLM"/>
    </source>
</evidence>
<reference evidence="3" key="1">
    <citation type="submission" date="2021-01" db="EMBL/GenBank/DDBJ databases">
        <authorList>
            <person name="Corre E."/>
            <person name="Pelletier E."/>
            <person name="Niang G."/>
            <person name="Scheremetjew M."/>
            <person name="Finn R."/>
            <person name="Kale V."/>
            <person name="Holt S."/>
            <person name="Cochrane G."/>
            <person name="Meng A."/>
            <person name="Brown T."/>
            <person name="Cohen L."/>
        </authorList>
    </citation>
    <scope>NUCLEOTIDE SEQUENCE</scope>
    <source>
        <strain evidence="3">CCAP 1951/1</strain>
    </source>
</reference>
<dbReference type="InterPro" id="IPR002836">
    <property type="entry name" value="PDCD5-like"/>
</dbReference>
<feature type="region of interest" description="Disordered" evidence="2">
    <location>
        <begin position="95"/>
        <end position="118"/>
    </location>
</feature>